<dbReference type="Proteomes" id="UP000282582">
    <property type="component" value="Unassembled WGS sequence"/>
</dbReference>
<keyword evidence="2 3" id="KW-0456">Lyase</keyword>
<feature type="binding site" evidence="4">
    <location>
        <position position="168"/>
    </location>
    <ligand>
        <name>Mg(2+)</name>
        <dbReference type="ChEBI" id="CHEBI:18420"/>
        <label>1</label>
    </ligand>
</feature>
<feature type="binding site" evidence="4">
    <location>
        <position position="103"/>
    </location>
    <ligand>
        <name>Mg(2+)</name>
        <dbReference type="ChEBI" id="CHEBI:18420"/>
        <label>1</label>
    </ligand>
</feature>
<dbReference type="UniPathway" id="UPA00267"/>
<comment type="cofactor">
    <cofactor evidence="4">
        <name>Mg(2+)</name>
        <dbReference type="ChEBI" id="CHEBI:18420"/>
    </cofactor>
</comment>
<feature type="binding site" evidence="4">
    <location>
        <position position="233"/>
    </location>
    <ligand>
        <name>Mg(2+)</name>
        <dbReference type="ChEBI" id="CHEBI:18420"/>
        <label>2</label>
    </ligand>
</feature>
<dbReference type="EMBL" id="QWIJ01000716">
    <property type="protein sequence ID" value="RMX79390.1"/>
    <property type="molecule type" value="Genomic_DNA"/>
</dbReference>
<dbReference type="GO" id="GO:0045482">
    <property type="term" value="F:trichodiene synthase activity"/>
    <property type="evidence" value="ECO:0007669"/>
    <property type="project" value="UniProtKB-UniRule"/>
</dbReference>
<evidence type="ECO:0000313" key="7">
    <source>
        <dbReference type="Proteomes" id="UP000281245"/>
    </source>
</evidence>
<dbReference type="GO" id="GO:0016106">
    <property type="term" value="P:sesquiterpenoid biosynthetic process"/>
    <property type="evidence" value="ECO:0007669"/>
    <property type="project" value="UniProtKB-UniRule"/>
</dbReference>
<evidence type="ECO:0000256" key="2">
    <source>
        <dbReference type="ARBA" id="ARBA00023239"/>
    </source>
</evidence>
<accession>A0A3M6WM95</accession>
<dbReference type="InterPro" id="IPR010458">
    <property type="entry name" value="TRI5_ascomyc"/>
</dbReference>
<evidence type="ECO:0000313" key="5">
    <source>
        <dbReference type="EMBL" id="RMX79390.1"/>
    </source>
</evidence>
<proteinExistence type="inferred from homology"/>
<dbReference type="Gene3D" id="1.10.600.10">
    <property type="entry name" value="Farnesyl Diphosphate Synthase"/>
    <property type="match status" value="1"/>
</dbReference>
<dbReference type="SUPFAM" id="SSF48576">
    <property type="entry name" value="Terpenoid synthases"/>
    <property type="match status" value="1"/>
</dbReference>
<dbReference type="InterPro" id="IPR008949">
    <property type="entry name" value="Isoprenoid_synthase_dom_sf"/>
</dbReference>
<comment type="similarity">
    <text evidence="1 3">Belongs to the trichodiene synthase family.</text>
</comment>
<dbReference type="InterPro" id="IPR024652">
    <property type="entry name" value="Trichodiene_synth"/>
</dbReference>
<evidence type="ECO:0000256" key="4">
    <source>
        <dbReference type="PIRSR" id="PIRSR001388-3"/>
    </source>
</evidence>
<dbReference type="SFLD" id="SFLDS00005">
    <property type="entry name" value="Isoprenoid_Synthase_Type_I"/>
    <property type="match status" value="1"/>
</dbReference>
<comment type="caution">
    <text evidence="5">The sequence shown here is derived from an EMBL/GenBank/DDBJ whole genome shotgun (WGS) entry which is preliminary data.</text>
</comment>
<feature type="binding site" evidence="4">
    <location>
        <position position="237"/>
    </location>
    <ligand>
        <name>Mg(2+)</name>
        <dbReference type="ChEBI" id="CHEBI:18420"/>
        <label>2</label>
    </ligand>
</feature>
<dbReference type="EC" id="4.2.3.6" evidence="3"/>
<evidence type="ECO:0000256" key="3">
    <source>
        <dbReference type="PIRNR" id="PIRNR001388"/>
    </source>
</evidence>
<feature type="binding site" evidence="4">
    <location>
        <position position="229"/>
    </location>
    <ligand>
        <name>Mg(2+)</name>
        <dbReference type="ChEBI" id="CHEBI:18420"/>
        <label>2</label>
    </ligand>
</feature>
<keyword evidence="4" id="KW-0460">Magnesium</keyword>
<comment type="catalytic activity">
    <reaction evidence="3">
        <text>(2E,6E)-farnesyl diphosphate = trichodiene + diphosphate</text>
        <dbReference type="Rhea" id="RHEA:12052"/>
        <dbReference type="ChEBI" id="CHEBI:15861"/>
        <dbReference type="ChEBI" id="CHEBI:33019"/>
        <dbReference type="ChEBI" id="CHEBI:175763"/>
        <dbReference type="EC" id="4.2.3.6"/>
    </reaction>
</comment>
<comment type="function">
    <text evidence="3">TS is a member of the terpene cyclase group of enzymes. It catalyzes the isomerization and cyclization of farnesyl pyro-phosphate to form trichodiene, the first cyclic intermediate in the biosynthetic pathway for trichothecenes. It serves to branch trichothecene biosynthesis from the isoprenoid pathway.</text>
</comment>
<dbReference type="EMBL" id="QWIK01000542">
    <property type="protein sequence ID" value="RMY04491.1"/>
    <property type="molecule type" value="Genomic_DNA"/>
</dbReference>
<organism evidence="5 7">
    <name type="scientific">Hortaea werneckii</name>
    <name type="common">Black yeast</name>
    <name type="synonym">Cladosporium werneckii</name>
    <dbReference type="NCBI Taxonomy" id="91943"/>
    <lineage>
        <taxon>Eukaryota</taxon>
        <taxon>Fungi</taxon>
        <taxon>Dikarya</taxon>
        <taxon>Ascomycota</taxon>
        <taxon>Pezizomycotina</taxon>
        <taxon>Dothideomycetes</taxon>
        <taxon>Dothideomycetidae</taxon>
        <taxon>Mycosphaerellales</taxon>
        <taxon>Teratosphaeriaceae</taxon>
        <taxon>Hortaea</taxon>
    </lineage>
</organism>
<feature type="binding site" evidence="4">
    <location>
        <position position="241"/>
    </location>
    <ligand>
        <name>Mg(2+)</name>
        <dbReference type="ChEBI" id="CHEBI:18420"/>
        <label>3</label>
    </ligand>
</feature>
<dbReference type="OrthoDB" id="2998174at2759"/>
<sequence length="387" mass="45337">MHSQSFPTEVFCSSIVRFLDALEYDDHNLTLGERVEHLRYVYSRTAAYFNEPLPRETLKLVDLRRIEAVTRTISHFIVYCWSRVPRDVQVDISIYLSIINVLDDEINADPSGYLESFWEDLLQGKKQKHPYWLLTNAHLPKLLRHYGTFCSWNIMRCTFDYFEGCWIEQHNFQGYSGSESYPGFMRRLNCLGGAVAGTIFPAVEFDDRMLFKEFACVMSEIDGPVALVNDLFSYYKEFDMDEANLVSNWCATEGITKTQALERLTEQCAQACTRILEIFKDKDPKVLDTIRCFIHGYVTWHICDLRYRLREVYEQASGPDGQRFREYYEQALSTGWFEPKEWTIPPEGRQFVESNAKQHGRELEDNGFKAPGFLEQRFLTPSINSFW</sequence>
<evidence type="ECO:0000313" key="6">
    <source>
        <dbReference type="EMBL" id="RMY04491.1"/>
    </source>
</evidence>
<dbReference type="Pfam" id="PF06330">
    <property type="entry name" value="TRI5"/>
    <property type="match status" value="1"/>
</dbReference>
<dbReference type="Proteomes" id="UP000281245">
    <property type="component" value="Unassembled WGS sequence"/>
</dbReference>
<gene>
    <name evidence="6" type="ORF">D0868_06925</name>
    <name evidence="5" type="ORF">D0869_08348</name>
</gene>
<evidence type="ECO:0000313" key="8">
    <source>
        <dbReference type="Proteomes" id="UP000282582"/>
    </source>
</evidence>
<protein>
    <recommendedName>
        <fullName evidence="3">Trichodiene synthase</fullName>
        <ecNumber evidence="3">4.2.3.6</ecNumber>
    </recommendedName>
    <alternativeName>
        <fullName evidence="3">Sesquiterpene cyclase</fullName>
    </alternativeName>
</protein>
<reference evidence="7 8" key="1">
    <citation type="journal article" date="2018" name="BMC Genomics">
        <title>Genomic evidence for intraspecific hybridization in a clonal and extremely halotolerant yeast.</title>
        <authorList>
            <person name="Gostincar C."/>
            <person name="Stajich J.E."/>
            <person name="Zupancic J."/>
            <person name="Zalar P."/>
            <person name="Gunde-Cimerman N."/>
        </authorList>
    </citation>
    <scope>NUCLEOTIDE SEQUENCE [LARGE SCALE GENOMIC DNA]</scope>
    <source>
        <strain evidence="6 8">EXF-6654</strain>
        <strain evidence="5 7">EXF-6656</strain>
    </source>
</reference>
<dbReference type="AlphaFoldDB" id="A0A3M6WM95"/>
<dbReference type="PIRSF" id="PIRSF001388">
    <property type="entry name" value="TRI5"/>
    <property type="match status" value="1"/>
</dbReference>
<comment type="pathway">
    <text evidence="3">Sesquiterpene biosynthesis; trichothecene biosynthesis.</text>
</comment>
<dbReference type="SFLD" id="SFLDG01021">
    <property type="entry name" value="Trichodiene_Synthase_Like"/>
    <property type="match status" value="1"/>
</dbReference>
<name>A0A3M6WM95_HORWE</name>
<evidence type="ECO:0000256" key="1">
    <source>
        <dbReference type="ARBA" id="ARBA00007946"/>
    </source>
</evidence>